<gene>
    <name evidence="2" type="ORF">ENV79_00595</name>
</gene>
<dbReference type="SUPFAM" id="SSF56935">
    <property type="entry name" value="Porins"/>
    <property type="match status" value="1"/>
</dbReference>
<organism evidence="2">
    <name type="scientific">candidate division WOR-3 bacterium</name>
    <dbReference type="NCBI Taxonomy" id="2052148"/>
    <lineage>
        <taxon>Bacteria</taxon>
        <taxon>Bacteria division WOR-3</taxon>
    </lineage>
</organism>
<reference evidence="2" key="1">
    <citation type="journal article" date="2020" name="mSystems">
        <title>Genome- and Community-Level Interaction Insights into Carbon Utilization and Element Cycling Functions of Hydrothermarchaeota in Hydrothermal Sediment.</title>
        <authorList>
            <person name="Zhou Z."/>
            <person name="Liu Y."/>
            <person name="Xu W."/>
            <person name="Pan J."/>
            <person name="Luo Z.H."/>
            <person name="Li M."/>
        </authorList>
    </citation>
    <scope>NUCLEOTIDE SEQUENCE [LARGE SCALE GENOMIC DNA]</scope>
    <source>
        <strain evidence="2">SpSt-791</strain>
    </source>
</reference>
<evidence type="ECO:0000313" key="2">
    <source>
        <dbReference type="EMBL" id="HHR48134.1"/>
    </source>
</evidence>
<name>A0A7V5XYW3_UNCW3</name>
<dbReference type="NCBIfam" id="NF033709">
    <property type="entry name" value="PorV_fam"/>
    <property type="match status" value="1"/>
</dbReference>
<proteinExistence type="inferred from homology"/>
<dbReference type="Pfam" id="PF03687">
    <property type="entry name" value="UPF0164"/>
    <property type="match status" value="1"/>
</dbReference>
<comment type="caution">
    <text evidence="2">The sequence shown here is derived from an EMBL/GenBank/DDBJ whole genome shotgun (WGS) entry which is preliminary data.</text>
</comment>
<protein>
    <submittedName>
        <fullName evidence="2">PorV/PorQ family protein</fullName>
    </submittedName>
</protein>
<sequence>MREKLLVFVLIITVAFAAFDKRGTTGASWLKIDVGRASGMGGSFVALADDATATFYNPAGLSLLAKKVIFFNHIDWIADISHEYLSAVIPAGNVGNFGFSVIALTMGDMEETKIDSLYTPVREDDGTGLKFGAGGMAFGISYARYFTEKLSIGIGLKGIQERIWDMSASSFGADIGFHFNTGFHNLRIGVAINNYGPEITYTGGRLKKIEKDEKTGKEVPISYVATPVPIPTTFRFGIALDLLSQENSRLTTCLDLVHYNDINETFNFGFEYLLLKTFSIRAGYILNTDGEYRDQINWKTGLSCGLGVATKLTNGLETKIDYSYRYHYYLLGSHRLSISFAF</sequence>
<comment type="similarity">
    <text evidence="1">Belongs to the UPF0164 family.</text>
</comment>
<dbReference type="InterPro" id="IPR005362">
    <property type="entry name" value="UPF0164"/>
</dbReference>
<dbReference type="EMBL" id="DTHS01000008">
    <property type="protein sequence ID" value="HHR48134.1"/>
    <property type="molecule type" value="Genomic_DNA"/>
</dbReference>
<dbReference type="Gene3D" id="2.40.160.60">
    <property type="entry name" value="Outer membrane protein transport protein (OMPP1/FadL/TodX)"/>
    <property type="match status" value="1"/>
</dbReference>
<accession>A0A7V5XYW3</accession>
<evidence type="ECO:0000256" key="1">
    <source>
        <dbReference type="ARBA" id="ARBA00005846"/>
    </source>
</evidence>
<dbReference type="AlphaFoldDB" id="A0A7V5XYW3"/>